<keyword evidence="3" id="KW-1185">Reference proteome</keyword>
<reference evidence="2" key="1">
    <citation type="submission" date="2019-03" db="EMBL/GenBank/DDBJ databases">
        <title>WGS assembly of Setaria viridis.</title>
        <authorList>
            <person name="Huang P."/>
            <person name="Jenkins J."/>
            <person name="Grimwood J."/>
            <person name="Barry K."/>
            <person name="Healey A."/>
            <person name="Mamidi S."/>
            <person name="Sreedasyam A."/>
            <person name="Shu S."/>
            <person name="Feldman M."/>
            <person name="Wu J."/>
            <person name="Yu Y."/>
            <person name="Chen C."/>
            <person name="Johnson J."/>
            <person name="Rokhsar D."/>
            <person name="Baxter I."/>
            <person name="Schmutz J."/>
            <person name="Brutnell T."/>
            <person name="Kellogg E."/>
        </authorList>
    </citation>
    <scope>NUCLEOTIDE SEQUENCE [LARGE SCALE GENOMIC DNA]</scope>
</reference>
<dbReference type="Proteomes" id="UP000298652">
    <property type="component" value="Chromosome 9"/>
</dbReference>
<evidence type="ECO:0000256" key="1">
    <source>
        <dbReference type="SAM" id="MobiDB-lite"/>
    </source>
</evidence>
<feature type="compositionally biased region" description="Pro residues" evidence="1">
    <location>
        <begin position="68"/>
        <end position="77"/>
    </location>
</feature>
<dbReference type="Gramene" id="TKV94976">
    <property type="protein sequence ID" value="TKV94976"/>
    <property type="gene ID" value="SEVIR_9G331400v2"/>
</dbReference>
<gene>
    <name evidence="2" type="ORF">SEVIR_9G331400v2</name>
</gene>
<feature type="compositionally biased region" description="Low complexity" evidence="1">
    <location>
        <begin position="53"/>
        <end position="67"/>
    </location>
</feature>
<proteinExistence type="predicted"/>
<feature type="region of interest" description="Disordered" evidence="1">
    <location>
        <begin position="1"/>
        <end position="111"/>
    </location>
</feature>
<dbReference type="AlphaFoldDB" id="A0A4U6TCT5"/>
<accession>A0A4U6TCT5</accession>
<name>A0A4U6TCT5_SETVI</name>
<dbReference type="EMBL" id="CM016560">
    <property type="protein sequence ID" value="TKV94976.1"/>
    <property type="molecule type" value="Genomic_DNA"/>
</dbReference>
<evidence type="ECO:0000313" key="3">
    <source>
        <dbReference type="Proteomes" id="UP000298652"/>
    </source>
</evidence>
<feature type="compositionally biased region" description="Basic residues" evidence="1">
    <location>
        <begin position="78"/>
        <end position="90"/>
    </location>
</feature>
<protein>
    <submittedName>
        <fullName evidence="2">Uncharacterized protein</fullName>
    </submittedName>
</protein>
<evidence type="ECO:0000313" key="2">
    <source>
        <dbReference type="EMBL" id="TKV94976.1"/>
    </source>
</evidence>
<sequence>MKGTSSTLGHAAPARALGPHRAAPPTAAHSVLAPSACPHARVANRRGAEPLHLHTTTSAPLPTTAAARPPPPHAPPPSRRRCLPIPHRRPSPLFPITSRPRASKFHENTPPTYFPFTFSVRSSTDRGVPEEEHKEEFDCELELEDQYREQELPKGFENDKSNLTL</sequence>
<organism evidence="2 3">
    <name type="scientific">Setaria viridis</name>
    <name type="common">Green bristlegrass</name>
    <name type="synonym">Setaria italica subsp. viridis</name>
    <dbReference type="NCBI Taxonomy" id="4556"/>
    <lineage>
        <taxon>Eukaryota</taxon>
        <taxon>Viridiplantae</taxon>
        <taxon>Streptophyta</taxon>
        <taxon>Embryophyta</taxon>
        <taxon>Tracheophyta</taxon>
        <taxon>Spermatophyta</taxon>
        <taxon>Magnoliopsida</taxon>
        <taxon>Liliopsida</taxon>
        <taxon>Poales</taxon>
        <taxon>Poaceae</taxon>
        <taxon>PACMAD clade</taxon>
        <taxon>Panicoideae</taxon>
        <taxon>Panicodae</taxon>
        <taxon>Paniceae</taxon>
        <taxon>Cenchrinae</taxon>
        <taxon>Setaria</taxon>
    </lineage>
</organism>